<accession>A0A8S5MY66</accession>
<protein>
    <submittedName>
        <fullName evidence="2">Uncharacterized protein</fullName>
    </submittedName>
</protein>
<sequence>MGVRLGTAHLSRIVSNNFVQRGRRPPCICPARGCFRVGVPMLRHLFDGQGGFPDSASKTHTPPANPRRTPLCHPDHYLKRKERRQAVGLLRTPFKRMAVGLRTTGRGCLFIFDIASPGRVRQRPVCVDVSNSAAMYMLRHLLCGQGRFADSASKTDIFPKKTNNRRLLCGLNTPRMVCGKSQKKKFWPERNRSRPDVRWTDLSCTLGRYPERVMLSPQFPTILEVAPMSTVTTVTVVPADKLIICDGVALFFDFQAPDGLHALQWRDDAGHTEWTGGPNQPLTVADYDEQVAPYVALWRKEKTRREEMAAEEAAARALPDAKEAKTAEVLSGYDAALAASLTMPAAMPTSQDVAVGAALFAVDDAEGLAFVQARHAARRDELLAAVDAADSVEAVQAVDVSYDV</sequence>
<evidence type="ECO:0000313" key="2">
    <source>
        <dbReference type="EMBL" id="DAD87071.1"/>
    </source>
</evidence>
<evidence type="ECO:0000256" key="1">
    <source>
        <dbReference type="SAM" id="MobiDB-lite"/>
    </source>
</evidence>
<proteinExistence type="predicted"/>
<dbReference type="EMBL" id="BK015013">
    <property type="protein sequence ID" value="DAD87071.1"/>
    <property type="molecule type" value="Genomic_DNA"/>
</dbReference>
<name>A0A8S5MY66_9CAUD</name>
<feature type="region of interest" description="Disordered" evidence="1">
    <location>
        <begin position="52"/>
        <end position="73"/>
    </location>
</feature>
<organism evidence="2">
    <name type="scientific">Myoviridae sp. ctWaE18</name>
    <dbReference type="NCBI Taxonomy" id="2826662"/>
    <lineage>
        <taxon>Viruses</taxon>
        <taxon>Duplodnaviria</taxon>
        <taxon>Heunggongvirae</taxon>
        <taxon>Uroviricota</taxon>
        <taxon>Caudoviricetes</taxon>
    </lineage>
</organism>
<reference evidence="2" key="1">
    <citation type="journal article" date="2021" name="Proc. Natl. Acad. Sci. U.S.A.">
        <title>A Catalog of Tens of Thousands of Viruses from Human Metagenomes Reveals Hidden Associations with Chronic Diseases.</title>
        <authorList>
            <person name="Tisza M.J."/>
            <person name="Buck C.B."/>
        </authorList>
    </citation>
    <scope>NUCLEOTIDE SEQUENCE</scope>
    <source>
        <strain evidence="2">CtWaE18</strain>
    </source>
</reference>